<dbReference type="PANTHER" id="PTHR11228">
    <property type="entry name" value="RADICAL SAM DOMAIN PROTEIN"/>
    <property type="match status" value="1"/>
</dbReference>
<sequence length="291" mass="30860">MPIAHHAPPGEAARLQFVSLELTSRCQFTCPQHCYAESGPTQGHGSMTDDDWRRVIDEAAALGTDTVQFIGGEPTLHPSFTGLVHYALAHGLRVRVYSNLFRVRAEHWALYARPDVRLATSFYSSDAAEHDRITGRRGSHESTRANLLEAVRRSIPVRVAVIGGGQRAEQARAYLLRLGIKDVTVSPVRAVGNAAVPSVLPSTSQLCGRCADGKAAVLPDGRVAVCEIGRFLTGGSVKDGEGSLAAVLSSPRWRQLAAGIPRSAGPCPPDCSPNDDSCGPSSGDTCDPADG</sequence>
<evidence type="ECO:0000256" key="3">
    <source>
        <dbReference type="ARBA" id="ARBA00023004"/>
    </source>
</evidence>
<evidence type="ECO:0000313" key="7">
    <source>
        <dbReference type="EMBL" id="MFF9885729.1"/>
    </source>
</evidence>
<evidence type="ECO:0000256" key="4">
    <source>
        <dbReference type="ARBA" id="ARBA00023014"/>
    </source>
</evidence>
<accession>A0ABW6Z5L7</accession>
<comment type="caution">
    <text evidence="7">The sequence shown here is derived from an EMBL/GenBank/DDBJ whole genome shotgun (WGS) entry which is preliminary data.</text>
</comment>
<proteinExistence type="predicted"/>
<dbReference type="Gene3D" id="3.20.20.70">
    <property type="entry name" value="Aldolase class I"/>
    <property type="match status" value="1"/>
</dbReference>
<keyword evidence="1" id="KW-0949">S-adenosyl-L-methionine</keyword>
<name>A0ABW6Z5L7_9ACTN</name>
<reference evidence="7 8" key="1">
    <citation type="submission" date="2024-10" db="EMBL/GenBank/DDBJ databases">
        <title>The Natural Products Discovery Center: Release of the First 8490 Sequenced Strains for Exploring Actinobacteria Biosynthetic Diversity.</title>
        <authorList>
            <person name="Kalkreuter E."/>
            <person name="Kautsar S.A."/>
            <person name="Yang D."/>
            <person name="Bader C.D."/>
            <person name="Teijaro C.N."/>
            <person name="Fluegel L."/>
            <person name="Davis C.M."/>
            <person name="Simpson J.R."/>
            <person name="Lauterbach L."/>
            <person name="Steele A.D."/>
            <person name="Gui C."/>
            <person name="Meng S."/>
            <person name="Li G."/>
            <person name="Viehrig K."/>
            <person name="Ye F."/>
            <person name="Su P."/>
            <person name="Kiefer A.F."/>
            <person name="Nichols A."/>
            <person name="Cepeda A.J."/>
            <person name="Yan W."/>
            <person name="Fan B."/>
            <person name="Jiang Y."/>
            <person name="Adhikari A."/>
            <person name="Zheng C.-J."/>
            <person name="Schuster L."/>
            <person name="Cowan T.M."/>
            <person name="Smanski M.J."/>
            <person name="Chevrette M.G."/>
            <person name="De Carvalho L.P.S."/>
            <person name="Shen B."/>
        </authorList>
    </citation>
    <scope>NUCLEOTIDE SEQUENCE [LARGE SCALE GENOMIC DNA]</scope>
    <source>
        <strain evidence="7 8">NPDC013366</strain>
    </source>
</reference>
<dbReference type="Proteomes" id="UP001603418">
    <property type="component" value="Unassembled WGS sequence"/>
</dbReference>
<dbReference type="InterPro" id="IPR050377">
    <property type="entry name" value="Radical_SAM_PqqE_MftC-like"/>
</dbReference>
<evidence type="ECO:0000256" key="5">
    <source>
        <dbReference type="SAM" id="MobiDB-lite"/>
    </source>
</evidence>
<keyword evidence="3" id="KW-0408">Iron</keyword>
<dbReference type="InterPro" id="IPR058240">
    <property type="entry name" value="rSAM_sf"/>
</dbReference>
<evidence type="ECO:0000256" key="1">
    <source>
        <dbReference type="ARBA" id="ARBA00022691"/>
    </source>
</evidence>
<dbReference type="SFLD" id="SFLDG01216">
    <property type="entry name" value="thioether_bond_formation_requi"/>
    <property type="match status" value="1"/>
</dbReference>
<dbReference type="InterPro" id="IPR013785">
    <property type="entry name" value="Aldolase_TIM"/>
</dbReference>
<dbReference type="InterPro" id="IPR007197">
    <property type="entry name" value="rSAM"/>
</dbReference>
<dbReference type="SFLD" id="SFLDG01386">
    <property type="entry name" value="main_SPASM_domain-containing"/>
    <property type="match status" value="1"/>
</dbReference>
<evidence type="ECO:0000256" key="2">
    <source>
        <dbReference type="ARBA" id="ARBA00022723"/>
    </source>
</evidence>
<keyword evidence="2" id="KW-0479">Metal-binding</keyword>
<dbReference type="CDD" id="cd01335">
    <property type="entry name" value="Radical_SAM"/>
    <property type="match status" value="1"/>
</dbReference>
<keyword evidence="8" id="KW-1185">Reference proteome</keyword>
<dbReference type="SFLD" id="SFLDF00365">
    <property type="entry name" value="thuricin_CD_(TrnCD-like)"/>
    <property type="match status" value="1"/>
</dbReference>
<evidence type="ECO:0000259" key="6">
    <source>
        <dbReference type="PROSITE" id="PS51918"/>
    </source>
</evidence>
<dbReference type="PROSITE" id="PS51918">
    <property type="entry name" value="RADICAL_SAM"/>
    <property type="match status" value="1"/>
</dbReference>
<keyword evidence="4" id="KW-0411">Iron-sulfur</keyword>
<evidence type="ECO:0000313" key="8">
    <source>
        <dbReference type="Proteomes" id="UP001603418"/>
    </source>
</evidence>
<feature type="domain" description="Radical SAM core" evidence="6">
    <location>
        <begin position="12"/>
        <end position="230"/>
    </location>
</feature>
<dbReference type="RefSeq" id="WP_030785862.1">
    <property type="nucleotide sequence ID" value="NZ_JBFACJ010000024.1"/>
</dbReference>
<dbReference type="SUPFAM" id="SSF102114">
    <property type="entry name" value="Radical SAM enzymes"/>
    <property type="match status" value="1"/>
</dbReference>
<gene>
    <name evidence="7" type="ORF">ACF1HC_29665</name>
</gene>
<feature type="region of interest" description="Disordered" evidence="5">
    <location>
        <begin position="259"/>
        <end position="291"/>
    </location>
</feature>
<organism evidence="7 8">
    <name type="scientific">Streptomyces eurythermus</name>
    <dbReference type="NCBI Taxonomy" id="42237"/>
    <lineage>
        <taxon>Bacteria</taxon>
        <taxon>Bacillati</taxon>
        <taxon>Actinomycetota</taxon>
        <taxon>Actinomycetes</taxon>
        <taxon>Kitasatosporales</taxon>
        <taxon>Streptomycetaceae</taxon>
        <taxon>Streptomyces</taxon>
    </lineage>
</organism>
<dbReference type="EMBL" id="JBICBM010000015">
    <property type="protein sequence ID" value="MFF9885729.1"/>
    <property type="molecule type" value="Genomic_DNA"/>
</dbReference>
<feature type="compositionally biased region" description="Low complexity" evidence="5">
    <location>
        <begin position="272"/>
        <end position="284"/>
    </location>
</feature>
<dbReference type="PANTHER" id="PTHR11228:SF7">
    <property type="entry name" value="PQQA PEPTIDE CYCLASE"/>
    <property type="match status" value="1"/>
</dbReference>
<dbReference type="SFLD" id="SFLDG01067">
    <property type="entry name" value="SPASM/twitch_domain_containing"/>
    <property type="match status" value="1"/>
</dbReference>
<dbReference type="SFLD" id="SFLDS00029">
    <property type="entry name" value="Radical_SAM"/>
    <property type="match status" value="1"/>
</dbReference>
<dbReference type="Pfam" id="PF04055">
    <property type="entry name" value="Radical_SAM"/>
    <property type="match status" value="1"/>
</dbReference>
<protein>
    <submittedName>
        <fullName evidence="7">Radical SAM protein</fullName>
    </submittedName>
</protein>